<reference evidence="1 2" key="1">
    <citation type="journal article" date="2019" name="Sci. Rep.">
        <title>Orb-weaving spider Araneus ventricosus genome elucidates the spidroin gene catalogue.</title>
        <authorList>
            <person name="Kono N."/>
            <person name="Nakamura H."/>
            <person name="Ohtoshi R."/>
            <person name="Moran D.A.P."/>
            <person name="Shinohara A."/>
            <person name="Yoshida Y."/>
            <person name="Fujiwara M."/>
            <person name="Mori M."/>
            <person name="Tomita M."/>
            <person name="Arakawa K."/>
        </authorList>
    </citation>
    <scope>NUCLEOTIDE SEQUENCE [LARGE SCALE GENOMIC DNA]</scope>
</reference>
<comment type="caution">
    <text evidence="1">The sequence shown here is derived from an EMBL/GenBank/DDBJ whole genome shotgun (WGS) entry which is preliminary data.</text>
</comment>
<organism evidence="1 2">
    <name type="scientific">Araneus ventricosus</name>
    <name type="common">Orbweaver spider</name>
    <name type="synonym">Epeira ventricosa</name>
    <dbReference type="NCBI Taxonomy" id="182803"/>
    <lineage>
        <taxon>Eukaryota</taxon>
        <taxon>Metazoa</taxon>
        <taxon>Ecdysozoa</taxon>
        <taxon>Arthropoda</taxon>
        <taxon>Chelicerata</taxon>
        <taxon>Arachnida</taxon>
        <taxon>Araneae</taxon>
        <taxon>Araneomorphae</taxon>
        <taxon>Entelegynae</taxon>
        <taxon>Araneoidea</taxon>
        <taxon>Araneidae</taxon>
        <taxon>Araneus</taxon>
    </lineage>
</organism>
<dbReference type="EMBL" id="BGPR01000167">
    <property type="protein sequence ID" value="GBM01305.1"/>
    <property type="molecule type" value="Genomic_DNA"/>
</dbReference>
<sequence length="93" mass="10399">MKVTYRYQLSVKQDGSKFIFALIPFWCPPLIALVTESSLQNVSSDDNMSHDSQQLIANHSIHINCNFVASLPKCVLFLDASVFALPGRNDLLD</sequence>
<evidence type="ECO:0000313" key="2">
    <source>
        <dbReference type="Proteomes" id="UP000499080"/>
    </source>
</evidence>
<evidence type="ECO:0000313" key="1">
    <source>
        <dbReference type="EMBL" id="GBM01305.1"/>
    </source>
</evidence>
<dbReference type="Proteomes" id="UP000499080">
    <property type="component" value="Unassembled WGS sequence"/>
</dbReference>
<gene>
    <name evidence="1" type="ORF">AVEN_170353_1</name>
</gene>
<proteinExistence type="predicted"/>
<name>A0A4Y2CD98_ARAVE</name>
<keyword evidence="2" id="KW-1185">Reference proteome</keyword>
<accession>A0A4Y2CD98</accession>
<dbReference type="AlphaFoldDB" id="A0A4Y2CD98"/>
<protein>
    <submittedName>
        <fullName evidence="1">Uncharacterized protein</fullName>
    </submittedName>
</protein>